<dbReference type="InterPro" id="IPR042099">
    <property type="entry name" value="ANL_N_sf"/>
</dbReference>
<evidence type="ECO:0000313" key="7">
    <source>
        <dbReference type="Proteomes" id="UP000315010"/>
    </source>
</evidence>
<dbReference type="RefSeq" id="WP_146402765.1">
    <property type="nucleotide sequence ID" value="NZ_SJPJ01000001.1"/>
</dbReference>
<keyword evidence="7" id="KW-1185">Reference proteome</keyword>
<evidence type="ECO:0000259" key="4">
    <source>
        <dbReference type="Pfam" id="PF00501"/>
    </source>
</evidence>
<evidence type="ECO:0000256" key="1">
    <source>
        <dbReference type="ARBA" id="ARBA00006432"/>
    </source>
</evidence>
<dbReference type="SUPFAM" id="SSF56801">
    <property type="entry name" value="Acetyl-CoA synthetase-like"/>
    <property type="match status" value="1"/>
</dbReference>
<dbReference type="Pfam" id="PF00501">
    <property type="entry name" value="AMP-binding"/>
    <property type="match status" value="1"/>
</dbReference>
<dbReference type="InterPro" id="IPR045851">
    <property type="entry name" value="AMP-bd_C_sf"/>
</dbReference>
<keyword evidence="3" id="KW-0597">Phosphoprotein</keyword>
<dbReference type="InterPro" id="IPR036291">
    <property type="entry name" value="NAD(P)-bd_dom_sf"/>
</dbReference>
<evidence type="ECO:0000259" key="5">
    <source>
        <dbReference type="Pfam" id="PF07993"/>
    </source>
</evidence>
<dbReference type="InterPro" id="IPR000873">
    <property type="entry name" value="AMP-dep_synth/lig_dom"/>
</dbReference>
<dbReference type="Proteomes" id="UP000315010">
    <property type="component" value="Unassembled WGS sequence"/>
</dbReference>
<evidence type="ECO:0000313" key="6">
    <source>
        <dbReference type="EMBL" id="TWT84864.1"/>
    </source>
</evidence>
<dbReference type="GO" id="GO:0071766">
    <property type="term" value="P:Actinobacterium-type cell wall biogenesis"/>
    <property type="evidence" value="ECO:0007669"/>
    <property type="project" value="UniProtKB-ARBA"/>
</dbReference>
<name>A0A5C5ZC16_9BACT</name>
<dbReference type="SUPFAM" id="SSF51735">
    <property type="entry name" value="NAD(P)-binding Rossmann-fold domains"/>
    <property type="match status" value="1"/>
</dbReference>
<dbReference type="CDD" id="cd05235">
    <property type="entry name" value="SDR_e1"/>
    <property type="match status" value="1"/>
</dbReference>
<dbReference type="PANTHER" id="PTHR22754">
    <property type="entry name" value="DISCO-INTERACTING PROTEIN 2 DIP2 -RELATED"/>
    <property type="match status" value="1"/>
</dbReference>
<comment type="similarity">
    <text evidence="1">Belongs to the ATP-dependent AMP-binding enzyme family.</text>
</comment>
<reference evidence="6 7" key="1">
    <citation type="submission" date="2019-02" db="EMBL/GenBank/DDBJ databases">
        <title>Deep-cultivation of Planctomycetes and their phenomic and genomic characterization uncovers novel biology.</title>
        <authorList>
            <person name="Wiegand S."/>
            <person name="Jogler M."/>
            <person name="Boedeker C."/>
            <person name="Pinto D."/>
            <person name="Vollmers J."/>
            <person name="Rivas-Marin E."/>
            <person name="Kohn T."/>
            <person name="Peeters S.H."/>
            <person name="Heuer A."/>
            <person name="Rast P."/>
            <person name="Oberbeckmann S."/>
            <person name="Bunk B."/>
            <person name="Jeske O."/>
            <person name="Meyerdierks A."/>
            <person name="Storesund J.E."/>
            <person name="Kallscheuer N."/>
            <person name="Luecker S."/>
            <person name="Lage O.M."/>
            <person name="Pohl T."/>
            <person name="Merkel B.J."/>
            <person name="Hornburger P."/>
            <person name="Mueller R.-W."/>
            <person name="Bruemmer F."/>
            <person name="Labrenz M."/>
            <person name="Spormann A.M."/>
            <person name="Op Den Camp H."/>
            <person name="Overmann J."/>
            <person name="Amann R."/>
            <person name="Jetten M.S.M."/>
            <person name="Mascher T."/>
            <person name="Medema M.H."/>
            <person name="Devos D.P."/>
            <person name="Kaster A.-K."/>
            <person name="Ovreas L."/>
            <person name="Rohde M."/>
            <person name="Galperin M.Y."/>
            <person name="Jogler C."/>
        </authorList>
    </citation>
    <scope>NUCLEOTIDE SEQUENCE [LARGE SCALE GENOMIC DNA]</scope>
    <source>
        <strain evidence="6 7">CA13</strain>
    </source>
</reference>
<dbReference type="Gene3D" id="3.30.300.30">
    <property type="match status" value="1"/>
</dbReference>
<dbReference type="EMBL" id="SJPJ01000001">
    <property type="protein sequence ID" value="TWT84864.1"/>
    <property type="molecule type" value="Genomic_DNA"/>
</dbReference>
<gene>
    <name evidence="6" type="ORF">CA13_63450</name>
</gene>
<dbReference type="PANTHER" id="PTHR22754:SF32">
    <property type="entry name" value="DISCO-INTERACTING PROTEIN 2"/>
    <property type="match status" value="1"/>
</dbReference>
<dbReference type="EC" id="6.2.1.-" evidence="6"/>
<protein>
    <submittedName>
        <fullName evidence="6">Long-chain-fatty-acid--AMP ligase FadD29</fullName>
        <ecNumber evidence="6">6.2.1.-</ecNumber>
    </submittedName>
</protein>
<dbReference type="AlphaFoldDB" id="A0A5C5ZC16"/>
<evidence type="ECO:0000256" key="3">
    <source>
        <dbReference type="ARBA" id="ARBA00022553"/>
    </source>
</evidence>
<dbReference type="Gene3D" id="3.40.50.12780">
    <property type="entry name" value="N-terminal domain of ligase-like"/>
    <property type="match status" value="1"/>
</dbReference>
<dbReference type="InterPro" id="IPR013120">
    <property type="entry name" value="FAR_NAD-bd"/>
</dbReference>
<evidence type="ECO:0000256" key="2">
    <source>
        <dbReference type="ARBA" id="ARBA00022450"/>
    </source>
</evidence>
<sequence>MNTLTSLLRHWACQTPEALLYTYRDTHGNITESYDCESFNARVNFVAQQLADRDIVHQGEPVLLIYPSGLEGIIAFMACVKNGAIPAPAPWPDRMSGRAAAERIQHMQADCDARVVLTVSDGLQRLNGSAPTSSRPMEWIATDKWKGSQDHFQTSQCDTLFIQYTSGSTDLPRGVMVTHENIIHNSNVLPDINDGRCCGVSWLPFHHDMGLIGFYLFAIVRGGVTHLMSPADFLKRPQLWFETITTEAATITCAPNFGYQYCLRDKKISDRDLNEFNLSSIRLMMNGAEPVDPVTMDAFADRFSQCGLEQNALVAIYGLAEHTLAVTSGGRRVFDSAECHLPATQGHDHRPTQRPIMSCGFPLPGVELHIVDPNKRAKMPDGGVGEIWLRGESVTNGYWGRNHQEAHSLFTAAFESEGNGNTYLSTGDLGFLLDGELYITGRLKEVILVRGRNIYPIDVESITQRTLNRTGRSLVAAFGSTTHGVSEEIVILIEDCGNPIDLRRVAQAVGEHMGVRPGVTALIPRGKLTTTTSGKIARSACRRDWDSGLIEPIRQYRSRQSSAGDGDISSILQQIEGLPDDESVEYAGLDSLTLTQLQLELLRGAERTGLDVEEFQYDMRIINKLSVGELRLLLPRLKDSSFGSDEIQFLRDVARERIGVIAANEQEQMLADGELALDIQPAQAAPQNYDTADILLTGATGFFGAFLLNSLLLSTDRRIVALVRSTDAQAGRERIIEALQKANVPFGRSGNGFDLARLVEQRVKVVCGDLTEQRLGLSQTDWSDLAQTVGTVYHCGAEVDYIRSYDSLSAANVSGCEEIIRFCASEKLKRLHLISTTFVAGWTSTKVLGESECDPPEGALNFGYAQSKWVAERLAYQALRRGLPVKVFRPSLLTAATTGSFVERDIVSRVFSYLIRYGLRPNCGNQLSFIPADIAAKNIVAVSLCDEATDDTFHVTANNYYNMSQICECISRCYGYEMRECSLDGLIEHVNENCTREDPLYPLVPFINRNFKKLAEMEEKRYATAKFQNALQLAPGSCPEPPLEYTVQLIIDYLKKTGMV</sequence>
<dbReference type="OrthoDB" id="219272at2"/>
<dbReference type="Pfam" id="PF07993">
    <property type="entry name" value="NAD_binding_4"/>
    <property type="match status" value="1"/>
</dbReference>
<keyword evidence="2" id="KW-0596">Phosphopantetheine</keyword>
<keyword evidence="6" id="KW-0436">Ligase</keyword>
<proteinExistence type="inferred from homology"/>
<comment type="caution">
    <text evidence="6">The sequence shown here is derived from an EMBL/GenBank/DDBJ whole genome shotgun (WGS) entry which is preliminary data.</text>
</comment>
<organism evidence="6 7">
    <name type="scientific">Novipirellula herctigrandis</name>
    <dbReference type="NCBI Taxonomy" id="2527986"/>
    <lineage>
        <taxon>Bacteria</taxon>
        <taxon>Pseudomonadati</taxon>
        <taxon>Planctomycetota</taxon>
        <taxon>Planctomycetia</taxon>
        <taxon>Pirellulales</taxon>
        <taxon>Pirellulaceae</taxon>
        <taxon>Novipirellula</taxon>
    </lineage>
</organism>
<dbReference type="NCBIfam" id="TIGR01746">
    <property type="entry name" value="Thioester-redct"/>
    <property type="match status" value="1"/>
</dbReference>
<accession>A0A5C5ZC16</accession>
<dbReference type="Gene3D" id="3.40.50.720">
    <property type="entry name" value="NAD(P)-binding Rossmann-like Domain"/>
    <property type="match status" value="1"/>
</dbReference>
<dbReference type="GO" id="GO:0016874">
    <property type="term" value="F:ligase activity"/>
    <property type="evidence" value="ECO:0007669"/>
    <property type="project" value="UniProtKB-KW"/>
</dbReference>
<feature type="domain" description="AMP-dependent synthetase/ligase" evidence="4">
    <location>
        <begin position="9"/>
        <end position="399"/>
    </location>
</feature>
<dbReference type="InterPro" id="IPR010080">
    <property type="entry name" value="Thioester_reductase-like_dom"/>
</dbReference>
<dbReference type="FunFam" id="3.40.50.12780:FF:000013">
    <property type="entry name" value="Long-chain-fatty-acid--AMP ligase FadD32"/>
    <property type="match status" value="1"/>
</dbReference>
<feature type="domain" description="Thioester reductase (TE)" evidence="5">
    <location>
        <begin position="696"/>
        <end position="939"/>
    </location>
</feature>